<name>A0AAE1IFA8_9HYPO</name>
<evidence type="ECO:0000256" key="1">
    <source>
        <dbReference type="SAM" id="MobiDB-lite"/>
    </source>
</evidence>
<proteinExistence type="predicted"/>
<gene>
    <name evidence="3" type="ORF">Triagg1_3936</name>
</gene>
<feature type="region of interest" description="Disordered" evidence="1">
    <location>
        <begin position="43"/>
        <end position="102"/>
    </location>
</feature>
<dbReference type="EMBL" id="JAWRVG010000012">
    <property type="protein sequence ID" value="KAK4076969.1"/>
    <property type="molecule type" value="Genomic_DNA"/>
</dbReference>
<sequence length="927" mass="105475">MLRFGLQRGARRLLTTSATRSKQVDLVCPICFDFGFPQTAFRGNVEDDAPESADSRPSSPKSEHSDDGNAKATPGSPPKPSTPEAPRNGPTTSKIRPSMHLLTKTETMRHKYENKIEPIYTMPIDNEIVDTRVYDLLEGQEPDFEKGGHEEAQSFVKAELIKNKSIPFKYWIEQPCPSHRNAGDQVAPCVALRRGLHDYMMATSPGYAERQEIMPELGFVTTGGSSASHCLRIGHLGAGELPAHAWGIESFLKTGMCEIGNDRYINTRYLTNMFAEIPSPWRQPWFPDRGLTVFERTVPSGNTASDEAFQKATNWFRECNDTHEDCLVGEIPEMPERVLDIAAEGTASGVKLVQTNGKKARYACLSHRWGKGTSQATKQNFESLCSEVPWDYLSPTYQDSITFLRKFSKWHQEQYGEEIRYIWIDSLCIIQDSKSDWKKHSLKMSDIYSNSSITLVESHGLHTEKRLFQDSSARLNSNPVSIQDAEGNDHELHYRHTIYHPTFMVKDDDIPVWKRAWVFQERLLSRRLLIFGPDELSWQCASHHKCECGLEELETQSTKLMKEWEDDIHIPLHSASSRRDMQLTLGNNPSHKQLRKAWRLVVEEYSRLDYTYRSDTLFAIAGLAKNFNARLGGKKYFAGIWYDEPQGNEEEENLEPHAETALDLLWRLAYAKDAGRENLPEPAVPISWSWAYPECEIVYPFHDDEVINHYTLVVSLGGAMNVPKLPDDHDEPRDWVMDDMYTEVPPSAIILAGPLWKTEVTMAPHLFTIKDTEYPEYTYFLGAMSAEILQESVVGRQIRQTRLIITPPKDEGESNESAVNKMPQLVFYPDSTNTVITESLYCLPMASFKRLPIKSTVKEKVVFAALVLEPVGHKANTEGYDPDLSHRDVSELVFRRVGLAYTTDGGWSEEHEKMLEKMPANVVYIVT</sequence>
<dbReference type="PANTHER" id="PTHR33112:SF16">
    <property type="entry name" value="HETEROKARYON INCOMPATIBILITY DOMAIN-CONTAINING PROTEIN"/>
    <property type="match status" value="1"/>
</dbReference>
<dbReference type="GeneID" id="87918188"/>
<evidence type="ECO:0000313" key="4">
    <source>
        <dbReference type="Proteomes" id="UP001273209"/>
    </source>
</evidence>
<dbReference type="InterPro" id="IPR010730">
    <property type="entry name" value="HET"/>
</dbReference>
<dbReference type="PANTHER" id="PTHR33112">
    <property type="entry name" value="DOMAIN PROTEIN, PUTATIVE-RELATED"/>
    <property type="match status" value="1"/>
</dbReference>
<comment type="caution">
    <text evidence="3">The sequence shown here is derived from an EMBL/GenBank/DDBJ whole genome shotgun (WGS) entry which is preliminary data.</text>
</comment>
<feature type="domain" description="Heterokaryon incompatibility" evidence="2">
    <location>
        <begin position="362"/>
        <end position="521"/>
    </location>
</feature>
<accession>A0AAE1IFA8</accession>
<evidence type="ECO:0000313" key="3">
    <source>
        <dbReference type="EMBL" id="KAK4076969.1"/>
    </source>
</evidence>
<dbReference type="AlphaFoldDB" id="A0AAE1IFA8"/>
<organism evidence="3 4">
    <name type="scientific">Trichoderma aggressivum f. europaeum</name>
    <dbReference type="NCBI Taxonomy" id="173218"/>
    <lineage>
        <taxon>Eukaryota</taxon>
        <taxon>Fungi</taxon>
        <taxon>Dikarya</taxon>
        <taxon>Ascomycota</taxon>
        <taxon>Pezizomycotina</taxon>
        <taxon>Sordariomycetes</taxon>
        <taxon>Hypocreomycetidae</taxon>
        <taxon>Hypocreales</taxon>
        <taxon>Hypocreaceae</taxon>
        <taxon>Trichoderma</taxon>
    </lineage>
</organism>
<reference evidence="3" key="1">
    <citation type="submission" date="2023-11" db="EMBL/GenBank/DDBJ databases">
        <title>The genome sequences of three competitors of mushroom-forming fungi.</title>
        <authorList>
            <person name="Beijen E."/>
            <person name="Ohm R.A."/>
        </authorList>
    </citation>
    <scope>NUCLEOTIDE SEQUENCE</scope>
    <source>
        <strain evidence="3">CBS 100526</strain>
    </source>
</reference>
<evidence type="ECO:0000259" key="2">
    <source>
        <dbReference type="Pfam" id="PF06985"/>
    </source>
</evidence>
<dbReference type="RefSeq" id="XP_062756956.1">
    <property type="nucleotide sequence ID" value="XM_062898283.1"/>
</dbReference>
<keyword evidence="4" id="KW-1185">Reference proteome</keyword>
<dbReference type="Proteomes" id="UP001273209">
    <property type="component" value="Unassembled WGS sequence"/>
</dbReference>
<dbReference type="Pfam" id="PF06985">
    <property type="entry name" value="HET"/>
    <property type="match status" value="1"/>
</dbReference>
<protein>
    <recommendedName>
        <fullName evidence="2">Heterokaryon incompatibility domain-containing protein</fullName>
    </recommendedName>
</protein>